<dbReference type="RefSeq" id="WP_114025646.1">
    <property type="nucleotide sequence ID" value="NZ_QOIN01000073.1"/>
</dbReference>
<dbReference type="PANTHER" id="PTHR38041">
    <property type="entry name" value="CHORISMATE MUTASE"/>
    <property type="match status" value="1"/>
</dbReference>
<feature type="domain" description="Chorismate mutase" evidence="6">
    <location>
        <begin position="29"/>
        <end position="124"/>
    </location>
</feature>
<keyword evidence="8" id="KW-1185">Reference proteome</keyword>
<reference evidence="7 8" key="1">
    <citation type="submission" date="2018-06" db="EMBL/GenBank/DDBJ databases">
        <title>Streptomyces reniochalinae sp. nov. and Streptomyces diacarnus sp. nov. from marine sponges.</title>
        <authorList>
            <person name="Li L."/>
        </authorList>
    </citation>
    <scope>NUCLEOTIDE SEQUENCE [LARGE SCALE GENOMIC DNA]</scope>
    <source>
        <strain evidence="7 8">LHW51701</strain>
    </source>
</reference>
<evidence type="ECO:0000256" key="5">
    <source>
        <dbReference type="SAM" id="SignalP"/>
    </source>
</evidence>
<dbReference type="NCBIfam" id="TIGR01806">
    <property type="entry name" value="CM_mono2"/>
    <property type="match status" value="1"/>
</dbReference>
<comment type="caution">
    <text evidence="7">The sequence shown here is derived from an EMBL/GenBank/DDBJ whole genome shotgun (WGS) entry which is preliminary data.</text>
</comment>
<dbReference type="InterPro" id="IPR036979">
    <property type="entry name" value="CM_dom_sf"/>
</dbReference>
<dbReference type="GO" id="GO:0004106">
    <property type="term" value="F:chorismate mutase activity"/>
    <property type="evidence" value="ECO:0007669"/>
    <property type="project" value="UniProtKB-EC"/>
</dbReference>
<dbReference type="UniPathway" id="UPA00120">
    <property type="reaction ID" value="UER00203"/>
</dbReference>
<evidence type="ECO:0000256" key="1">
    <source>
        <dbReference type="ARBA" id="ARBA00004817"/>
    </source>
</evidence>
<evidence type="ECO:0000256" key="3">
    <source>
        <dbReference type="ARBA" id="ARBA00022729"/>
    </source>
</evidence>
<dbReference type="GO" id="GO:0009697">
    <property type="term" value="P:salicylic acid biosynthetic process"/>
    <property type="evidence" value="ECO:0007669"/>
    <property type="project" value="TreeGrafter"/>
</dbReference>
<dbReference type="InterPro" id="IPR002701">
    <property type="entry name" value="CM_II_prokaryot"/>
</dbReference>
<feature type="signal peptide" evidence="5">
    <location>
        <begin position="1"/>
        <end position="28"/>
    </location>
</feature>
<proteinExistence type="predicted"/>
<dbReference type="AlphaFoldDB" id="A0A367E9B6"/>
<dbReference type="SMART" id="SM00830">
    <property type="entry name" value="CM_2"/>
    <property type="match status" value="1"/>
</dbReference>
<dbReference type="PANTHER" id="PTHR38041:SF2">
    <property type="entry name" value="SECRETED CHORISMATE MUTASE"/>
    <property type="match status" value="1"/>
</dbReference>
<dbReference type="Pfam" id="PF01817">
    <property type="entry name" value="CM_2"/>
    <property type="match status" value="1"/>
</dbReference>
<dbReference type="EC" id="5.4.99.5" evidence="2"/>
<name>A0A367E9B6_9ACTN</name>
<protein>
    <recommendedName>
        <fullName evidence="2">chorismate mutase</fullName>
        <ecNumber evidence="2">5.4.99.5</ecNumber>
    </recommendedName>
</protein>
<dbReference type="SUPFAM" id="SSF48600">
    <property type="entry name" value="Chorismate mutase II"/>
    <property type="match status" value="1"/>
</dbReference>
<dbReference type="InterPro" id="IPR051331">
    <property type="entry name" value="Chorismate_mutase-related"/>
</dbReference>
<dbReference type="GO" id="GO:0046417">
    <property type="term" value="P:chorismate metabolic process"/>
    <property type="evidence" value="ECO:0007669"/>
    <property type="project" value="InterPro"/>
</dbReference>
<dbReference type="Proteomes" id="UP000252914">
    <property type="component" value="Unassembled WGS sequence"/>
</dbReference>
<dbReference type="PROSITE" id="PS51168">
    <property type="entry name" value="CHORISMATE_MUT_2"/>
    <property type="match status" value="1"/>
</dbReference>
<dbReference type="EMBL" id="QOIN01000073">
    <property type="protein sequence ID" value="RCG13947.1"/>
    <property type="molecule type" value="Genomic_DNA"/>
</dbReference>
<dbReference type="InterPro" id="IPR008240">
    <property type="entry name" value="Chorismate_mutase_periplasmic"/>
</dbReference>
<keyword evidence="3 5" id="KW-0732">Signal</keyword>
<evidence type="ECO:0000313" key="8">
    <source>
        <dbReference type="Proteomes" id="UP000252914"/>
    </source>
</evidence>
<dbReference type="NCBIfam" id="NF006741">
    <property type="entry name" value="PRK09269.1"/>
    <property type="match status" value="1"/>
</dbReference>
<gene>
    <name evidence="7" type="ORF">DTL70_32705</name>
</gene>
<evidence type="ECO:0000256" key="4">
    <source>
        <dbReference type="ARBA" id="ARBA00023235"/>
    </source>
</evidence>
<evidence type="ECO:0000313" key="7">
    <source>
        <dbReference type="EMBL" id="RCG13947.1"/>
    </source>
</evidence>
<accession>A0A367E9B6</accession>
<sequence length="207" mass="21870">MRTRKRRTAGAAAAALAATTLMCAPASGATPGHPAEAFGTPPPPARGGALTAVAKVSADRLALADLVAAAKYGTGEPISDPARERVVLDDVAERSAARGVDRRLATAVFRDQIEASKDVQRGLFARWDRYPSARPTRLPDLAGEVRPRLDRITVRLLDGLAAAERPRGEPACTPRLRADAVREAGERRFDALHAQALLRALPSVCGA</sequence>
<dbReference type="Gene3D" id="1.20.59.10">
    <property type="entry name" value="Chorismate mutase"/>
    <property type="match status" value="1"/>
</dbReference>
<feature type="chain" id="PRO_5039069886" description="chorismate mutase" evidence="5">
    <location>
        <begin position="29"/>
        <end position="207"/>
    </location>
</feature>
<organism evidence="7 8">
    <name type="scientific">Streptomyces diacarni</name>
    <dbReference type="NCBI Taxonomy" id="2800381"/>
    <lineage>
        <taxon>Bacteria</taxon>
        <taxon>Bacillati</taxon>
        <taxon>Actinomycetota</taxon>
        <taxon>Actinomycetes</taxon>
        <taxon>Kitasatosporales</taxon>
        <taxon>Streptomycetaceae</taxon>
        <taxon>Streptomyces</taxon>
    </lineage>
</organism>
<comment type="pathway">
    <text evidence="1">Metabolic intermediate biosynthesis; prephenate biosynthesis; prephenate from chorismate: step 1/1.</text>
</comment>
<keyword evidence="4 7" id="KW-0413">Isomerase</keyword>
<evidence type="ECO:0000256" key="2">
    <source>
        <dbReference type="ARBA" id="ARBA00012404"/>
    </source>
</evidence>
<dbReference type="InterPro" id="IPR036263">
    <property type="entry name" value="Chorismate_II_sf"/>
</dbReference>
<evidence type="ECO:0000259" key="6">
    <source>
        <dbReference type="PROSITE" id="PS51168"/>
    </source>
</evidence>